<dbReference type="HOGENOM" id="CLU_3219464_0_0_3"/>
<gene>
    <name evidence="1" type="ORF">Osc7112_1378</name>
</gene>
<organism evidence="1 2">
    <name type="scientific">Phormidium nigroviride PCC 7112</name>
    <dbReference type="NCBI Taxonomy" id="179408"/>
    <lineage>
        <taxon>Bacteria</taxon>
        <taxon>Bacillati</taxon>
        <taxon>Cyanobacteriota</taxon>
        <taxon>Cyanophyceae</taxon>
        <taxon>Oscillatoriophycideae</taxon>
        <taxon>Oscillatoriales</taxon>
        <taxon>Oscillatoriaceae</taxon>
        <taxon>Phormidium</taxon>
    </lineage>
</organism>
<keyword evidence="2" id="KW-1185">Reference proteome</keyword>
<protein>
    <submittedName>
        <fullName evidence="1">Uncharacterized protein</fullName>
    </submittedName>
</protein>
<dbReference type="AlphaFoldDB" id="K9VEI6"/>
<dbReference type="EMBL" id="CP003614">
    <property type="protein sequence ID" value="AFZ05909.1"/>
    <property type="molecule type" value="Genomic_DNA"/>
</dbReference>
<evidence type="ECO:0000313" key="1">
    <source>
        <dbReference type="EMBL" id="AFZ05909.1"/>
    </source>
</evidence>
<reference evidence="1 2" key="1">
    <citation type="submission" date="2012-05" db="EMBL/GenBank/DDBJ databases">
        <title>Finished chromosome of genome of Oscillatoria sp. PCC 7112.</title>
        <authorList>
            <consortium name="US DOE Joint Genome Institute"/>
            <person name="Gugger M."/>
            <person name="Coursin T."/>
            <person name="Rippka R."/>
            <person name="Tandeau De Marsac N."/>
            <person name="Huntemann M."/>
            <person name="Wei C.-L."/>
            <person name="Han J."/>
            <person name="Detter J.C."/>
            <person name="Han C."/>
            <person name="Tapia R."/>
            <person name="Davenport K."/>
            <person name="Daligault H."/>
            <person name="Erkkila T."/>
            <person name="Gu W."/>
            <person name="Munk A.C.C."/>
            <person name="Teshima H."/>
            <person name="Xu Y."/>
            <person name="Chain P."/>
            <person name="Chen A."/>
            <person name="Krypides N."/>
            <person name="Mavromatis K."/>
            <person name="Markowitz V."/>
            <person name="Szeto E."/>
            <person name="Ivanova N."/>
            <person name="Mikhailova N."/>
            <person name="Ovchinnikova G."/>
            <person name="Pagani I."/>
            <person name="Pati A."/>
            <person name="Goodwin L."/>
            <person name="Peters L."/>
            <person name="Pitluck S."/>
            <person name="Woyke T."/>
            <person name="Kerfeld C."/>
        </authorList>
    </citation>
    <scope>NUCLEOTIDE SEQUENCE [LARGE SCALE GENOMIC DNA]</scope>
    <source>
        <strain evidence="1 2">PCC 7112</strain>
    </source>
</reference>
<sequence>MAGLVQKILALNLPLLIDRTYSQFIVRGAGRRGTLPETAGHWYR</sequence>
<dbReference type="KEGG" id="oni:Osc7112_1378"/>
<proteinExistence type="predicted"/>
<name>K9VEI6_9CYAN</name>
<accession>K9VEI6</accession>
<dbReference type="Proteomes" id="UP000010478">
    <property type="component" value="Chromosome"/>
</dbReference>
<evidence type="ECO:0000313" key="2">
    <source>
        <dbReference type="Proteomes" id="UP000010478"/>
    </source>
</evidence>